<evidence type="ECO:0000259" key="1">
    <source>
        <dbReference type="Pfam" id="PF13192"/>
    </source>
</evidence>
<reference evidence="2" key="1">
    <citation type="submission" date="2019-08" db="EMBL/GenBank/DDBJ databases">
        <authorList>
            <person name="Kucharzyk K."/>
            <person name="Murdoch R.W."/>
            <person name="Higgins S."/>
            <person name="Loffler F."/>
        </authorList>
    </citation>
    <scope>NUCLEOTIDE SEQUENCE</scope>
</reference>
<protein>
    <recommendedName>
        <fullName evidence="1">Thioredoxin-like fold domain-containing protein</fullName>
    </recommendedName>
</protein>
<comment type="caution">
    <text evidence="2">The sequence shown here is derived from an EMBL/GenBank/DDBJ whole genome shotgun (WGS) entry which is preliminary data.</text>
</comment>
<dbReference type="CDD" id="cd02972">
    <property type="entry name" value="DsbA_family"/>
    <property type="match status" value="1"/>
</dbReference>
<gene>
    <name evidence="2" type="ORF">SDC9_161404</name>
</gene>
<accession>A0A645FI50</accession>
<dbReference type="InterPro" id="IPR012336">
    <property type="entry name" value="Thioredoxin-like_fold"/>
</dbReference>
<dbReference type="SUPFAM" id="SSF52833">
    <property type="entry name" value="Thioredoxin-like"/>
    <property type="match status" value="1"/>
</dbReference>
<proteinExistence type="predicted"/>
<dbReference type="PANTHER" id="PTHR36450">
    <property type="entry name" value="THIOREDOXIN"/>
    <property type="match status" value="1"/>
</dbReference>
<dbReference type="InterPro" id="IPR036249">
    <property type="entry name" value="Thioredoxin-like_sf"/>
</dbReference>
<sequence>MKIEILGSGCQKCTTLTDIAKKAAADLGIKAEFAKVEDFKEIMKYGVMVTPALVVNGTVKVSGRVPALDEIKTILKAAQ</sequence>
<name>A0A645FI50_9ZZZZ</name>
<dbReference type="PANTHER" id="PTHR36450:SF1">
    <property type="entry name" value="THIOREDOXIN"/>
    <property type="match status" value="1"/>
</dbReference>
<dbReference type="Gene3D" id="3.40.30.10">
    <property type="entry name" value="Glutaredoxin"/>
    <property type="match status" value="1"/>
</dbReference>
<feature type="domain" description="Thioredoxin-like fold" evidence="1">
    <location>
        <begin position="1"/>
        <end position="76"/>
    </location>
</feature>
<organism evidence="2">
    <name type="scientific">bioreactor metagenome</name>
    <dbReference type="NCBI Taxonomy" id="1076179"/>
    <lineage>
        <taxon>unclassified sequences</taxon>
        <taxon>metagenomes</taxon>
        <taxon>ecological metagenomes</taxon>
    </lineage>
</organism>
<dbReference type="AlphaFoldDB" id="A0A645FI50"/>
<dbReference type="PIRSF" id="PIRSF037031">
    <property type="entry name" value="Redox_disulphide_2"/>
    <property type="match status" value="1"/>
</dbReference>
<dbReference type="EMBL" id="VSSQ01060669">
    <property type="protein sequence ID" value="MPN14078.1"/>
    <property type="molecule type" value="Genomic_DNA"/>
</dbReference>
<dbReference type="Pfam" id="PF13192">
    <property type="entry name" value="Thioredoxin_3"/>
    <property type="match status" value="1"/>
</dbReference>
<dbReference type="InterPro" id="IPR005243">
    <property type="entry name" value="THIRX-like_proc"/>
</dbReference>
<dbReference type="NCBIfam" id="TIGR00412">
    <property type="entry name" value="redox_disulf_2"/>
    <property type="match status" value="1"/>
</dbReference>
<evidence type="ECO:0000313" key="2">
    <source>
        <dbReference type="EMBL" id="MPN14078.1"/>
    </source>
</evidence>